<evidence type="ECO:0000256" key="2">
    <source>
        <dbReference type="ARBA" id="ARBA00005684"/>
    </source>
</evidence>
<evidence type="ECO:0000313" key="12">
    <source>
        <dbReference type="EMBL" id="NMH16464.1"/>
    </source>
</evidence>
<gene>
    <name evidence="12" type="primary">malQ</name>
    <name evidence="12" type="ORF">GV368_04955</name>
</gene>
<evidence type="ECO:0000256" key="7">
    <source>
        <dbReference type="ARBA" id="ARBA00023277"/>
    </source>
</evidence>
<keyword evidence="13" id="KW-1185">Reference proteome</keyword>
<dbReference type="EC" id="2.4.1.25" evidence="3 10"/>
<evidence type="ECO:0000313" key="13">
    <source>
        <dbReference type="Proteomes" id="UP000669605"/>
    </source>
</evidence>
<dbReference type="Pfam" id="PF21226">
    <property type="entry name" value="MalQ_N"/>
    <property type="match status" value="1"/>
</dbReference>
<proteinExistence type="inferred from homology"/>
<dbReference type="RefSeq" id="WP_169115713.1">
    <property type="nucleotide sequence ID" value="NZ_JAAAUB010000005.1"/>
</dbReference>
<evidence type="ECO:0000256" key="5">
    <source>
        <dbReference type="ARBA" id="ARBA00022676"/>
    </source>
</evidence>
<dbReference type="Gene3D" id="3.20.20.80">
    <property type="entry name" value="Glycosidases"/>
    <property type="match status" value="1"/>
</dbReference>
<keyword evidence="6 10" id="KW-0808">Transferase</keyword>
<dbReference type="PANTHER" id="PTHR32438:SF5">
    <property type="entry name" value="4-ALPHA-GLUCANOTRANSFERASE DPE1, CHLOROPLASTIC_AMYLOPLASTIC"/>
    <property type="match status" value="1"/>
</dbReference>
<organism evidence="12 13">
    <name type="scientific">Tepidiphilus baoligensis</name>
    <dbReference type="NCBI Taxonomy" id="2698687"/>
    <lineage>
        <taxon>Bacteria</taxon>
        <taxon>Pseudomonadati</taxon>
        <taxon>Pseudomonadota</taxon>
        <taxon>Hydrogenophilia</taxon>
        <taxon>Hydrogenophilales</taxon>
        <taxon>Hydrogenophilaceae</taxon>
        <taxon>Tepidiphilus</taxon>
    </lineage>
</organism>
<evidence type="ECO:0000259" key="11">
    <source>
        <dbReference type="Pfam" id="PF21226"/>
    </source>
</evidence>
<evidence type="ECO:0000256" key="9">
    <source>
        <dbReference type="ARBA" id="ARBA00031501"/>
    </source>
</evidence>
<reference evidence="12 13" key="1">
    <citation type="journal article" date="2020" name="Curr. Microbiol.">
        <title>Tepidiphilus baoligensis sp. nov., a Novel Bacterium of the Family Hydrogenophilaceae Isolated from an Oil Reservoir.</title>
        <authorList>
            <person name="Zhang X."/>
            <person name="Wang G."/>
            <person name="Ma X."/>
            <person name="Yu J."/>
            <person name="You J."/>
            <person name="Xue Y."/>
            <person name="Ma Y."/>
        </authorList>
    </citation>
    <scope>NUCLEOTIDE SEQUENCE [LARGE SCALE GENOMIC DNA]</scope>
    <source>
        <strain evidence="12 13">B18-69</strain>
    </source>
</reference>
<name>A0ABX1QML6_9PROT</name>
<dbReference type="PANTHER" id="PTHR32438">
    <property type="entry name" value="4-ALPHA-GLUCANOTRANSFERASE DPE1, CHLOROPLASTIC/AMYLOPLASTIC"/>
    <property type="match status" value="1"/>
</dbReference>
<keyword evidence="7 10" id="KW-0119">Carbohydrate metabolism</keyword>
<dbReference type="Proteomes" id="UP000669605">
    <property type="component" value="Unassembled WGS sequence"/>
</dbReference>
<evidence type="ECO:0000256" key="6">
    <source>
        <dbReference type="ARBA" id="ARBA00022679"/>
    </source>
</evidence>
<dbReference type="InterPro" id="IPR017853">
    <property type="entry name" value="GH"/>
</dbReference>
<evidence type="ECO:0000256" key="4">
    <source>
        <dbReference type="ARBA" id="ARBA00020295"/>
    </source>
</evidence>
<dbReference type="InterPro" id="IPR003385">
    <property type="entry name" value="Glyco_hydro_77"/>
</dbReference>
<dbReference type="EMBL" id="JAAAUB010000005">
    <property type="protein sequence ID" value="NMH16464.1"/>
    <property type="molecule type" value="Genomic_DNA"/>
</dbReference>
<evidence type="ECO:0000256" key="10">
    <source>
        <dbReference type="RuleBase" id="RU361207"/>
    </source>
</evidence>
<comment type="similarity">
    <text evidence="2 10">Belongs to the disproportionating enzyme family.</text>
</comment>
<sequence length="728" mass="81918">MTREERETLLRLARAVGIADAYHDLWGQLHTTPDETRIALLQAMGVITTETDLTEALTEHERRPWLEGLDPVTVVQQSCAPYRIPYRCAETLADQTHRWTLWLERGAMHQGEFPPAVMEIDGRREIDGQGYLEVAFYWHEPLPLGEHLFRIEPPAGPPCQTRLIVTPPRCHTPELLAGERRVWGIALQLYALRSERNWGMGDFTDLARVIAIAADAGAAVVGLNPLHALHAYDPTQASPYSPSSRRFLNPLYLDVEAIPEFAECAQAQREVAEPRFQHSLEALRATAWVDYAAVAERKTFILERLFAHFRDHHLARDTPRAAAYRNHLAEQGEALKHFAVHQALQRHWHRLDARAWGWPAWPESFRDPAAPAVDAFAATHADEVQYHAWLQWLAHEQLAACMRHGEERGVLLYLDLALSADRGGADTWMHQSVYALSASIGAPADDFNPAGQDWGLPPWIPDRLRRAAYAPFAETLCANMRHGAALRFDHVMALMRLFWIPSGRKPTEGTYVHYPLHDLLGILALHSVQQSCLVVGEDLGTVPDELRAALAPKGILSIRLLPFERTGDGEFKSPSSYPRQAVVAIGSHDLPTLAGYWKGTDLSVRQRLGWLTEEAQGRLQAERQYLRERLLTALAREGLLPPGLEPSADAMTPSLMLAIHEYVARTPAAVMMVQMEDVFGQTEQVNFPGTSTEYPNWRIKLPVVLEGWTTEPNFLALAERMRRAGRAR</sequence>
<keyword evidence="5 10" id="KW-0328">Glycosyltransferase</keyword>
<dbReference type="Pfam" id="PF02446">
    <property type="entry name" value="Glyco_hydro_77"/>
    <property type="match status" value="1"/>
</dbReference>
<evidence type="ECO:0000256" key="3">
    <source>
        <dbReference type="ARBA" id="ARBA00012560"/>
    </source>
</evidence>
<accession>A0ABX1QML6</accession>
<feature type="domain" description="MalQ N-terminal beta-sandwich" evidence="11">
    <location>
        <begin position="69"/>
        <end position="167"/>
    </location>
</feature>
<dbReference type="GO" id="GO:0004134">
    <property type="term" value="F:4-alpha-glucanotransferase activity"/>
    <property type="evidence" value="ECO:0007669"/>
    <property type="project" value="UniProtKB-EC"/>
</dbReference>
<dbReference type="SUPFAM" id="SSF51445">
    <property type="entry name" value="(Trans)glycosidases"/>
    <property type="match status" value="1"/>
</dbReference>
<comment type="catalytic activity">
    <reaction evidence="1 10">
        <text>Transfers a segment of a (1-&gt;4)-alpha-D-glucan to a new position in an acceptor, which may be glucose or a (1-&gt;4)-alpha-D-glucan.</text>
        <dbReference type="EC" id="2.4.1.25"/>
    </reaction>
</comment>
<protein>
    <recommendedName>
        <fullName evidence="4 10">4-alpha-glucanotransferase</fullName>
        <ecNumber evidence="3 10">2.4.1.25</ecNumber>
    </recommendedName>
    <alternativeName>
        <fullName evidence="8 10">Amylomaltase</fullName>
    </alternativeName>
    <alternativeName>
        <fullName evidence="9 10">Disproportionating enzyme</fullName>
    </alternativeName>
</protein>
<dbReference type="NCBIfam" id="TIGR00217">
    <property type="entry name" value="malQ"/>
    <property type="match status" value="1"/>
</dbReference>
<evidence type="ECO:0000256" key="8">
    <source>
        <dbReference type="ARBA" id="ARBA00031423"/>
    </source>
</evidence>
<dbReference type="InterPro" id="IPR048458">
    <property type="entry name" value="MalQ_N"/>
</dbReference>
<comment type="caution">
    <text evidence="12">The sequence shown here is derived from an EMBL/GenBank/DDBJ whole genome shotgun (WGS) entry which is preliminary data.</text>
</comment>
<evidence type="ECO:0000256" key="1">
    <source>
        <dbReference type="ARBA" id="ARBA00000439"/>
    </source>
</evidence>